<dbReference type="AlphaFoldDB" id="A0A139M8P9"/>
<dbReference type="EMBL" id="LQOG01000031">
    <property type="protein sequence ID" value="KXT60080.1"/>
    <property type="molecule type" value="Genomic_DNA"/>
</dbReference>
<organism evidence="1 2">
    <name type="scientific">Streptococcus oralis</name>
    <dbReference type="NCBI Taxonomy" id="1303"/>
    <lineage>
        <taxon>Bacteria</taxon>
        <taxon>Bacillati</taxon>
        <taxon>Bacillota</taxon>
        <taxon>Bacilli</taxon>
        <taxon>Lactobacillales</taxon>
        <taxon>Streptococcaceae</taxon>
        <taxon>Streptococcus</taxon>
    </lineage>
</organism>
<protein>
    <submittedName>
        <fullName evidence="1">Uncharacterized protein</fullName>
    </submittedName>
</protein>
<accession>A0A139M8P9</accession>
<dbReference type="RefSeq" id="WP_061418072.1">
    <property type="nucleotide sequence ID" value="NZ_KQ969038.1"/>
</dbReference>
<comment type="caution">
    <text evidence="1">The sequence shown here is derived from an EMBL/GenBank/DDBJ whole genome shotgun (WGS) entry which is preliminary data.</text>
</comment>
<dbReference type="Proteomes" id="UP000070541">
    <property type="component" value="Unassembled WGS sequence"/>
</dbReference>
<gene>
    <name evidence="1" type="ORF">SORDD05_01247</name>
</gene>
<proteinExistence type="predicted"/>
<sequence>MEGNVSEESLLPRNLSKGVILDEYVIKFLREHNLNSFARLAEFSNEVVKELENILFLIDSNEIDLIEVVRKLEDALLYFQNITFVYDFDNKDVQKLLVEISSWLDKEQKLLVEIELLSYNEKKLLEQSLSVKNNDKKWSNIENKKRKIKTDIRRIISKVLDTIAELQNEQIEDIEIDDIVRIINEKKEYTDLRKKIKFFFLMLL</sequence>
<dbReference type="PATRIC" id="fig|1303.76.peg.1297"/>
<evidence type="ECO:0000313" key="1">
    <source>
        <dbReference type="EMBL" id="KXT60080.1"/>
    </source>
</evidence>
<evidence type="ECO:0000313" key="2">
    <source>
        <dbReference type="Proteomes" id="UP000070541"/>
    </source>
</evidence>
<reference evidence="1 2" key="1">
    <citation type="submission" date="2016-01" db="EMBL/GenBank/DDBJ databases">
        <title>Highly variable Streptococcus oralis are common among viridans streptococci isolated from primates.</title>
        <authorList>
            <person name="Denapaite D."/>
            <person name="Rieger M."/>
            <person name="Koendgen S."/>
            <person name="Brueckner R."/>
            <person name="Ochigava I."/>
            <person name="Kappeler P."/>
            <person name="Maetz-Rensing K."/>
            <person name="Leendertz F."/>
            <person name="Hakenbeck R."/>
        </authorList>
    </citation>
    <scope>NUCLEOTIDE SEQUENCE [LARGE SCALE GENOMIC DNA]</scope>
    <source>
        <strain evidence="1 2">DD05</strain>
    </source>
</reference>
<name>A0A139M8P9_STROR</name>